<dbReference type="Proteomes" id="UP000192596">
    <property type="component" value="Unassembled WGS sequence"/>
</dbReference>
<name>A0A1V8TA71_9PEZI</name>
<dbReference type="Pfam" id="PF06985">
    <property type="entry name" value="HET"/>
    <property type="match status" value="1"/>
</dbReference>
<feature type="domain" description="Heterokaryon incompatibility" evidence="1">
    <location>
        <begin position="20"/>
        <end position="109"/>
    </location>
</feature>
<accession>A0A1V8TA71</accession>
<dbReference type="PANTHER" id="PTHR10622:SF10">
    <property type="entry name" value="HET DOMAIN-CONTAINING PROTEIN"/>
    <property type="match status" value="1"/>
</dbReference>
<gene>
    <name evidence="2" type="ORF">B0A48_06130</name>
</gene>
<comment type="caution">
    <text evidence="2">The sequence shown here is derived from an EMBL/GenBank/DDBJ whole genome shotgun (WGS) entry which is preliminary data.</text>
</comment>
<reference evidence="3" key="1">
    <citation type="submission" date="2017-03" db="EMBL/GenBank/DDBJ databases">
        <title>Genomes of endolithic fungi from Antarctica.</title>
        <authorList>
            <person name="Coleine C."/>
            <person name="Masonjones S."/>
            <person name="Stajich J.E."/>
        </authorList>
    </citation>
    <scope>NUCLEOTIDE SEQUENCE [LARGE SCALE GENOMIC DNA]</scope>
    <source>
        <strain evidence="3">CCFEE 5527</strain>
    </source>
</reference>
<keyword evidence="3" id="KW-1185">Reference proteome</keyword>
<dbReference type="AlphaFoldDB" id="A0A1V8TA71"/>
<dbReference type="EMBL" id="NAJO01000012">
    <property type="protein sequence ID" value="OQO08260.1"/>
    <property type="molecule type" value="Genomic_DNA"/>
</dbReference>
<dbReference type="OrthoDB" id="20872at2759"/>
<evidence type="ECO:0000259" key="1">
    <source>
        <dbReference type="Pfam" id="PF06985"/>
    </source>
</evidence>
<sequence>MRLLHTTTLEFAEFFSPPAYAILSHRWGDAEVSYDDFLYHRKLDGQGYRRVIDCCALAKSEGLEYVWIDTCCIDKRSSAKLAEAINSMWQWYTRAKECYAFLNDVDSDPATIIDMSRRPLSAEYHVPSAWFSRGWTLQELLAPRVAIFYDRHWIRIGGKLDDEILLEPSRITSIPRDCLISQFSLNNACVAKKFSWAAAPTTTRPEDMAYCLLGLIGINMPLLYGEGPKGFLRLPQEIIRQTNDESLYAWLENRADRDDTCGILPNDITSFRYSGEVRSADRVMRLPYSVTNQCLDIQSVIRRVPGEEIWLLALNCEYGSFTVMNWYYPRVNDIEGGRVKSAVKQTYHPCVIALTKVSNRYLRIAAGGLGDHLNEAYSYAEGTEVGSIATQRFIVRLQRYDNEYEAANIVLNNKVRRL</sequence>
<proteinExistence type="predicted"/>
<dbReference type="InParanoid" id="A0A1V8TA71"/>
<organism evidence="2 3">
    <name type="scientific">Cryoendolithus antarcticus</name>
    <dbReference type="NCBI Taxonomy" id="1507870"/>
    <lineage>
        <taxon>Eukaryota</taxon>
        <taxon>Fungi</taxon>
        <taxon>Dikarya</taxon>
        <taxon>Ascomycota</taxon>
        <taxon>Pezizomycotina</taxon>
        <taxon>Dothideomycetes</taxon>
        <taxon>Dothideomycetidae</taxon>
        <taxon>Cladosporiales</taxon>
        <taxon>Cladosporiaceae</taxon>
        <taxon>Cryoendolithus</taxon>
    </lineage>
</organism>
<protein>
    <recommendedName>
        <fullName evidence="1">Heterokaryon incompatibility domain-containing protein</fullName>
    </recommendedName>
</protein>
<evidence type="ECO:0000313" key="2">
    <source>
        <dbReference type="EMBL" id="OQO08260.1"/>
    </source>
</evidence>
<dbReference type="STRING" id="1507870.A0A1V8TA71"/>
<dbReference type="InterPro" id="IPR010730">
    <property type="entry name" value="HET"/>
</dbReference>
<dbReference type="PANTHER" id="PTHR10622">
    <property type="entry name" value="HET DOMAIN-CONTAINING PROTEIN"/>
    <property type="match status" value="1"/>
</dbReference>
<evidence type="ECO:0000313" key="3">
    <source>
        <dbReference type="Proteomes" id="UP000192596"/>
    </source>
</evidence>